<name>A0ACB9AX24_9ASTR</name>
<dbReference type="EMBL" id="CM042041">
    <property type="protein sequence ID" value="KAI3712975.1"/>
    <property type="molecule type" value="Genomic_DNA"/>
</dbReference>
<sequence length="139" mass="15652">MEVVLRLVETPQYYEPPPQHSDSSRPTLGFPLGTALLLIVIFSLSGIFSCCYHWDKLRHLRGSSDPDSDDSPSKPNTKFEEKNKTENESLPVIMPGDRIAKFIALPCPCEPPRQQQIVIADEAQKPPKPPHIVVPMYMN</sequence>
<organism evidence="1 2">
    <name type="scientific">Smallanthus sonchifolius</name>
    <dbReference type="NCBI Taxonomy" id="185202"/>
    <lineage>
        <taxon>Eukaryota</taxon>
        <taxon>Viridiplantae</taxon>
        <taxon>Streptophyta</taxon>
        <taxon>Embryophyta</taxon>
        <taxon>Tracheophyta</taxon>
        <taxon>Spermatophyta</taxon>
        <taxon>Magnoliopsida</taxon>
        <taxon>eudicotyledons</taxon>
        <taxon>Gunneridae</taxon>
        <taxon>Pentapetalae</taxon>
        <taxon>asterids</taxon>
        <taxon>campanulids</taxon>
        <taxon>Asterales</taxon>
        <taxon>Asteraceae</taxon>
        <taxon>Asteroideae</taxon>
        <taxon>Heliantheae alliance</taxon>
        <taxon>Millerieae</taxon>
        <taxon>Smallanthus</taxon>
    </lineage>
</organism>
<accession>A0ACB9AX24</accession>
<evidence type="ECO:0000313" key="1">
    <source>
        <dbReference type="EMBL" id="KAI3712975.1"/>
    </source>
</evidence>
<reference evidence="2" key="1">
    <citation type="journal article" date="2022" name="Mol. Ecol. Resour.">
        <title>The genomes of chicory, endive, great burdock and yacon provide insights into Asteraceae palaeo-polyploidization history and plant inulin production.</title>
        <authorList>
            <person name="Fan W."/>
            <person name="Wang S."/>
            <person name="Wang H."/>
            <person name="Wang A."/>
            <person name="Jiang F."/>
            <person name="Liu H."/>
            <person name="Zhao H."/>
            <person name="Xu D."/>
            <person name="Zhang Y."/>
        </authorList>
    </citation>
    <scope>NUCLEOTIDE SEQUENCE [LARGE SCALE GENOMIC DNA]</scope>
    <source>
        <strain evidence="2">cv. Yunnan</strain>
    </source>
</reference>
<keyword evidence="2" id="KW-1185">Reference proteome</keyword>
<dbReference type="Proteomes" id="UP001056120">
    <property type="component" value="Linkage Group LG24"/>
</dbReference>
<comment type="caution">
    <text evidence="1">The sequence shown here is derived from an EMBL/GenBank/DDBJ whole genome shotgun (WGS) entry which is preliminary data.</text>
</comment>
<gene>
    <name evidence="1" type="ORF">L1987_71545</name>
</gene>
<proteinExistence type="predicted"/>
<evidence type="ECO:0000313" key="2">
    <source>
        <dbReference type="Proteomes" id="UP001056120"/>
    </source>
</evidence>
<protein>
    <submittedName>
        <fullName evidence="1">Uncharacterized protein</fullName>
    </submittedName>
</protein>
<reference evidence="1 2" key="2">
    <citation type="journal article" date="2022" name="Mol. Ecol. Resour.">
        <title>The genomes of chicory, endive, great burdock and yacon provide insights into Asteraceae paleo-polyploidization history and plant inulin production.</title>
        <authorList>
            <person name="Fan W."/>
            <person name="Wang S."/>
            <person name="Wang H."/>
            <person name="Wang A."/>
            <person name="Jiang F."/>
            <person name="Liu H."/>
            <person name="Zhao H."/>
            <person name="Xu D."/>
            <person name="Zhang Y."/>
        </authorList>
    </citation>
    <scope>NUCLEOTIDE SEQUENCE [LARGE SCALE GENOMIC DNA]</scope>
    <source>
        <strain evidence="2">cv. Yunnan</strain>
        <tissue evidence="1">Leaves</tissue>
    </source>
</reference>